<evidence type="ECO:0000256" key="3">
    <source>
        <dbReference type="ARBA" id="ARBA00022741"/>
    </source>
</evidence>
<comment type="caution">
    <text evidence="7">The sequence shown here is derived from an EMBL/GenBank/DDBJ whole genome shotgun (WGS) entry which is preliminary data.</text>
</comment>
<dbReference type="CDD" id="cd01173">
    <property type="entry name" value="pyridoxal_pyridoxamine_kinase"/>
    <property type="match status" value="1"/>
</dbReference>
<dbReference type="AlphaFoldDB" id="A0A9D1PV69"/>
<dbReference type="Proteomes" id="UP000886752">
    <property type="component" value="Unassembled WGS sequence"/>
</dbReference>
<evidence type="ECO:0000313" key="7">
    <source>
        <dbReference type="EMBL" id="HIV99917.1"/>
    </source>
</evidence>
<protein>
    <recommendedName>
        <fullName evidence="1">pyridoxal kinase</fullName>
        <ecNumber evidence="1">2.7.1.35</ecNumber>
    </recommendedName>
</protein>
<evidence type="ECO:0000256" key="4">
    <source>
        <dbReference type="ARBA" id="ARBA00022777"/>
    </source>
</evidence>
<sequence>MRNSIPRVVAIHDISGIGRTSLTVAIPILSCMGIQPIPLPTAVLSTQTVGTSGFSFLDLSDNMKAMISHWEDRRDSFDGVYSGFMACPEQMESVTRCVDNLLCEDGLAVIDPVLGDDGVLIPTMTEAMVTKMRWLIQKASVITPNFTEVCLLLGERYEGHHPLEELKQYLRALADFGPDVVVGTSMPIIEDPEPQYSSVLAYERSIDKFWRVDCDYIPAHYPGTGDVFASVLTGSLMQGDSLSLSIDRAIQFTTLGVRATYGQDVSPVEGILLERNLSTLRQPLSFCQTRLVL</sequence>
<dbReference type="InterPro" id="IPR029056">
    <property type="entry name" value="Ribokinase-like"/>
</dbReference>
<dbReference type="GO" id="GO:0008478">
    <property type="term" value="F:pyridoxal kinase activity"/>
    <property type="evidence" value="ECO:0007669"/>
    <property type="project" value="UniProtKB-EC"/>
</dbReference>
<dbReference type="NCBIfam" id="NF005491">
    <property type="entry name" value="PRK07105.1"/>
    <property type="match status" value="1"/>
</dbReference>
<keyword evidence="4 7" id="KW-0418">Kinase</keyword>
<evidence type="ECO:0000256" key="5">
    <source>
        <dbReference type="ARBA" id="ARBA00022840"/>
    </source>
</evidence>
<evidence type="ECO:0000313" key="8">
    <source>
        <dbReference type="Proteomes" id="UP000886752"/>
    </source>
</evidence>
<feature type="domain" description="Pyridoxamine kinase/Phosphomethylpyrimidine kinase" evidence="6">
    <location>
        <begin position="77"/>
        <end position="260"/>
    </location>
</feature>
<keyword evidence="5" id="KW-0067">ATP-binding</keyword>
<keyword evidence="3" id="KW-0547">Nucleotide-binding</keyword>
<dbReference type="GO" id="GO:0005829">
    <property type="term" value="C:cytosol"/>
    <property type="evidence" value="ECO:0007669"/>
    <property type="project" value="TreeGrafter"/>
</dbReference>
<keyword evidence="2 7" id="KW-0808">Transferase</keyword>
<evidence type="ECO:0000259" key="6">
    <source>
        <dbReference type="Pfam" id="PF08543"/>
    </source>
</evidence>
<name>A0A9D1PV69_9BACT</name>
<dbReference type="EMBL" id="DXHV01000022">
    <property type="protein sequence ID" value="HIV99917.1"/>
    <property type="molecule type" value="Genomic_DNA"/>
</dbReference>
<dbReference type="EC" id="2.7.1.35" evidence="1"/>
<dbReference type="InterPro" id="IPR004625">
    <property type="entry name" value="PyrdxlKinase"/>
</dbReference>
<gene>
    <name evidence="7" type="ORF">H9894_01825</name>
</gene>
<proteinExistence type="predicted"/>
<reference evidence="7" key="1">
    <citation type="journal article" date="2021" name="PeerJ">
        <title>Extensive microbial diversity within the chicken gut microbiome revealed by metagenomics and culture.</title>
        <authorList>
            <person name="Gilroy R."/>
            <person name="Ravi A."/>
            <person name="Getino M."/>
            <person name="Pursley I."/>
            <person name="Horton D.L."/>
            <person name="Alikhan N.F."/>
            <person name="Baker D."/>
            <person name="Gharbi K."/>
            <person name="Hall N."/>
            <person name="Watson M."/>
            <person name="Adriaenssens E.M."/>
            <person name="Foster-Nyarko E."/>
            <person name="Jarju S."/>
            <person name="Secka A."/>
            <person name="Antonio M."/>
            <person name="Oren A."/>
            <person name="Chaudhuri R.R."/>
            <person name="La Ragione R."/>
            <person name="Hildebrand F."/>
            <person name="Pallen M.J."/>
        </authorList>
    </citation>
    <scope>NUCLEOTIDE SEQUENCE</scope>
    <source>
        <strain evidence="7">ChiHecec2B26-446</strain>
    </source>
</reference>
<dbReference type="SUPFAM" id="SSF53613">
    <property type="entry name" value="Ribokinase-like"/>
    <property type="match status" value="1"/>
</dbReference>
<dbReference type="PANTHER" id="PTHR10534">
    <property type="entry name" value="PYRIDOXAL KINASE"/>
    <property type="match status" value="1"/>
</dbReference>
<accession>A0A9D1PV69</accession>
<dbReference type="GO" id="GO:0009443">
    <property type="term" value="P:pyridoxal 5'-phosphate salvage"/>
    <property type="evidence" value="ECO:0007669"/>
    <property type="project" value="InterPro"/>
</dbReference>
<evidence type="ECO:0000256" key="1">
    <source>
        <dbReference type="ARBA" id="ARBA00012104"/>
    </source>
</evidence>
<dbReference type="Pfam" id="PF08543">
    <property type="entry name" value="Phos_pyr_kin"/>
    <property type="match status" value="1"/>
</dbReference>
<dbReference type="GO" id="GO:0005524">
    <property type="term" value="F:ATP binding"/>
    <property type="evidence" value="ECO:0007669"/>
    <property type="project" value="UniProtKB-KW"/>
</dbReference>
<dbReference type="Gene3D" id="3.40.1190.20">
    <property type="match status" value="1"/>
</dbReference>
<dbReference type="InterPro" id="IPR013749">
    <property type="entry name" value="PM/HMP-P_kinase-1"/>
</dbReference>
<dbReference type="PANTHER" id="PTHR10534:SF2">
    <property type="entry name" value="PYRIDOXAL KINASE"/>
    <property type="match status" value="1"/>
</dbReference>
<organism evidence="7 8">
    <name type="scientific">Candidatus Desulfovibrio intestinipullorum</name>
    <dbReference type="NCBI Taxonomy" id="2838536"/>
    <lineage>
        <taxon>Bacteria</taxon>
        <taxon>Pseudomonadati</taxon>
        <taxon>Thermodesulfobacteriota</taxon>
        <taxon>Desulfovibrionia</taxon>
        <taxon>Desulfovibrionales</taxon>
        <taxon>Desulfovibrionaceae</taxon>
        <taxon>Desulfovibrio</taxon>
    </lineage>
</organism>
<reference evidence="7" key="2">
    <citation type="submission" date="2021-04" db="EMBL/GenBank/DDBJ databases">
        <authorList>
            <person name="Gilroy R."/>
        </authorList>
    </citation>
    <scope>NUCLEOTIDE SEQUENCE</scope>
    <source>
        <strain evidence="7">ChiHecec2B26-446</strain>
    </source>
</reference>
<evidence type="ECO:0000256" key="2">
    <source>
        <dbReference type="ARBA" id="ARBA00022679"/>
    </source>
</evidence>